<dbReference type="GO" id="GO:0016616">
    <property type="term" value="F:oxidoreductase activity, acting on the CH-OH group of donors, NAD or NADP as acceptor"/>
    <property type="evidence" value="ECO:0007669"/>
    <property type="project" value="TreeGrafter"/>
</dbReference>
<dbReference type="PRINTS" id="PR00081">
    <property type="entry name" value="GDHRDH"/>
</dbReference>
<dbReference type="CDD" id="cd05233">
    <property type="entry name" value="SDR_c"/>
    <property type="match status" value="1"/>
</dbReference>
<dbReference type="GO" id="GO:0006633">
    <property type="term" value="P:fatty acid biosynthetic process"/>
    <property type="evidence" value="ECO:0007669"/>
    <property type="project" value="TreeGrafter"/>
</dbReference>
<name>A0A0F9AAZ3_9ZZZZ</name>
<evidence type="ECO:0000313" key="3">
    <source>
        <dbReference type="EMBL" id="KKL06694.1"/>
    </source>
</evidence>
<dbReference type="Gene3D" id="3.40.50.720">
    <property type="entry name" value="NAD(P)-binding Rossmann-like Domain"/>
    <property type="match status" value="1"/>
</dbReference>
<dbReference type="InterPro" id="IPR036291">
    <property type="entry name" value="NAD(P)-bd_dom_sf"/>
</dbReference>
<sequence>DKPLSPEDWRTILDTNLTAAFYFARAVGPHMMKHRKGKVVITSSTASEEGQNFLAGYCVSKAGLNSLTRCLASEWGQFGITVNAIAPGMIKTGMIEPFEKEPGLIEATLDLIPLGRLGEPREVALLALFLASGASDYISGQIFTIDGGARGRGTGI</sequence>
<dbReference type="InterPro" id="IPR002347">
    <property type="entry name" value="SDR_fam"/>
</dbReference>
<dbReference type="AlphaFoldDB" id="A0A0F9AAZ3"/>
<dbReference type="EMBL" id="LAZR01043600">
    <property type="protein sequence ID" value="KKL06694.1"/>
    <property type="molecule type" value="Genomic_DNA"/>
</dbReference>
<dbReference type="GO" id="GO:0048038">
    <property type="term" value="F:quinone binding"/>
    <property type="evidence" value="ECO:0007669"/>
    <property type="project" value="TreeGrafter"/>
</dbReference>
<dbReference type="SUPFAM" id="SSF51735">
    <property type="entry name" value="NAD(P)-binding Rossmann-fold domains"/>
    <property type="match status" value="1"/>
</dbReference>
<accession>A0A0F9AAZ3</accession>
<organism evidence="3">
    <name type="scientific">marine sediment metagenome</name>
    <dbReference type="NCBI Taxonomy" id="412755"/>
    <lineage>
        <taxon>unclassified sequences</taxon>
        <taxon>metagenomes</taxon>
        <taxon>ecological metagenomes</taxon>
    </lineage>
</organism>
<dbReference type="PANTHER" id="PTHR42760:SF133">
    <property type="entry name" value="3-OXOACYL-[ACYL-CARRIER-PROTEIN] REDUCTASE"/>
    <property type="match status" value="1"/>
</dbReference>
<comment type="caution">
    <text evidence="3">The sequence shown here is derived from an EMBL/GenBank/DDBJ whole genome shotgun (WGS) entry which is preliminary data.</text>
</comment>
<dbReference type="Pfam" id="PF13561">
    <property type="entry name" value="adh_short_C2"/>
    <property type="match status" value="1"/>
</dbReference>
<protein>
    <recommendedName>
        <fullName evidence="4">SDR family oxidoreductase</fullName>
    </recommendedName>
</protein>
<dbReference type="PANTHER" id="PTHR42760">
    <property type="entry name" value="SHORT-CHAIN DEHYDROGENASES/REDUCTASES FAMILY MEMBER"/>
    <property type="match status" value="1"/>
</dbReference>
<evidence type="ECO:0000256" key="1">
    <source>
        <dbReference type="ARBA" id="ARBA00006484"/>
    </source>
</evidence>
<gene>
    <name evidence="3" type="ORF">LCGC14_2593460</name>
</gene>
<evidence type="ECO:0000256" key="2">
    <source>
        <dbReference type="ARBA" id="ARBA00023002"/>
    </source>
</evidence>
<proteinExistence type="inferred from homology"/>
<evidence type="ECO:0008006" key="4">
    <source>
        <dbReference type="Google" id="ProtNLM"/>
    </source>
</evidence>
<feature type="non-terminal residue" evidence="3">
    <location>
        <position position="1"/>
    </location>
</feature>
<dbReference type="PROSITE" id="PS00061">
    <property type="entry name" value="ADH_SHORT"/>
    <property type="match status" value="1"/>
</dbReference>
<comment type="similarity">
    <text evidence="1">Belongs to the short-chain dehydrogenases/reductases (SDR) family.</text>
</comment>
<keyword evidence="2" id="KW-0560">Oxidoreductase</keyword>
<reference evidence="3" key="1">
    <citation type="journal article" date="2015" name="Nature">
        <title>Complex archaea that bridge the gap between prokaryotes and eukaryotes.</title>
        <authorList>
            <person name="Spang A."/>
            <person name="Saw J.H."/>
            <person name="Jorgensen S.L."/>
            <person name="Zaremba-Niedzwiedzka K."/>
            <person name="Martijn J."/>
            <person name="Lind A.E."/>
            <person name="van Eijk R."/>
            <person name="Schleper C."/>
            <person name="Guy L."/>
            <person name="Ettema T.J."/>
        </authorList>
    </citation>
    <scope>NUCLEOTIDE SEQUENCE</scope>
</reference>
<dbReference type="InterPro" id="IPR020904">
    <property type="entry name" value="Sc_DH/Rdtase_CS"/>
</dbReference>